<reference evidence="1 2" key="1">
    <citation type="journal article" date="2012" name="Stand. Genomic Sci.">
        <title>Complete genome sequence of Terriglobus saanensis type strain SP1PR4(T), an Acidobacteria from tundra soil.</title>
        <authorList>
            <person name="Rawat S.R."/>
            <person name="Mannisto M.K."/>
            <person name="Starovoytov V."/>
            <person name="Goodwin L."/>
            <person name="Nolan M."/>
            <person name="Hauser L."/>
            <person name="Land M."/>
            <person name="Davenport K.W."/>
            <person name="Woyke T."/>
            <person name="Haggblom M.M."/>
        </authorList>
    </citation>
    <scope>NUCLEOTIDE SEQUENCE</scope>
    <source>
        <strain evidence="2">ATCC BAA-1853 / DSM 23119 / SP1PR4</strain>
    </source>
</reference>
<dbReference type="AlphaFoldDB" id="E8V4J5"/>
<evidence type="ECO:0000313" key="1">
    <source>
        <dbReference type="EMBL" id="ADV84819.1"/>
    </source>
</evidence>
<organism evidence="1 2">
    <name type="scientific">Terriglobus saanensis (strain ATCC BAA-1853 / DSM 23119 / SP1PR4)</name>
    <dbReference type="NCBI Taxonomy" id="401053"/>
    <lineage>
        <taxon>Bacteria</taxon>
        <taxon>Pseudomonadati</taxon>
        <taxon>Acidobacteriota</taxon>
        <taxon>Terriglobia</taxon>
        <taxon>Terriglobales</taxon>
        <taxon>Acidobacteriaceae</taxon>
        <taxon>Terriglobus</taxon>
    </lineage>
</organism>
<protein>
    <submittedName>
        <fullName evidence="1">Uncharacterized protein</fullName>
    </submittedName>
</protein>
<dbReference type="HOGENOM" id="CLU_3391833_0_0_0"/>
<dbReference type="Proteomes" id="UP000006844">
    <property type="component" value="Chromosome"/>
</dbReference>
<dbReference type="KEGG" id="tsa:AciPR4_4071"/>
<gene>
    <name evidence="1" type="ordered locus">AciPR4_4071</name>
</gene>
<proteinExistence type="predicted"/>
<sequence length="32" mass="3388">MSDLIISAVFLAILIAPCVIASFTGHSVRKTI</sequence>
<accession>E8V4J5</accession>
<name>E8V4J5_TERSS</name>
<keyword evidence="2" id="KW-1185">Reference proteome</keyword>
<dbReference type="EMBL" id="CP002467">
    <property type="protein sequence ID" value="ADV84819.1"/>
    <property type="molecule type" value="Genomic_DNA"/>
</dbReference>
<evidence type="ECO:0000313" key="2">
    <source>
        <dbReference type="Proteomes" id="UP000006844"/>
    </source>
</evidence>